<keyword evidence="1" id="KW-0805">Transcription regulation</keyword>
<reference evidence="7" key="1">
    <citation type="submission" date="2020-02" db="EMBL/GenBank/DDBJ databases">
        <authorList>
            <person name="Meier V. D."/>
        </authorList>
    </citation>
    <scope>NUCLEOTIDE SEQUENCE</scope>
    <source>
        <strain evidence="7">AVDCRST_MAG37</strain>
    </source>
</reference>
<dbReference type="AlphaFoldDB" id="A0A6J4QST4"/>
<dbReference type="PANTHER" id="PTHR44688">
    <property type="entry name" value="DNA-BINDING TRANSCRIPTIONAL ACTIVATOR DEVR_DOSR"/>
    <property type="match status" value="1"/>
</dbReference>
<evidence type="ECO:0000256" key="3">
    <source>
        <dbReference type="ARBA" id="ARBA00023163"/>
    </source>
</evidence>
<evidence type="ECO:0000256" key="5">
    <source>
        <dbReference type="SAM" id="Phobius"/>
    </source>
</evidence>
<evidence type="ECO:0000256" key="1">
    <source>
        <dbReference type="ARBA" id="ARBA00023015"/>
    </source>
</evidence>
<dbReference type="PROSITE" id="PS50043">
    <property type="entry name" value="HTH_LUXR_2"/>
    <property type="match status" value="1"/>
</dbReference>
<dbReference type="InterPro" id="IPR016032">
    <property type="entry name" value="Sig_transdc_resp-reg_C-effctor"/>
</dbReference>
<protein>
    <recommendedName>
        <fullName evidence="6">HTH luxR-type domain-containing protein</fullName>
    </recommendedName>
</protein>
<evidence type="ECO:0000313" key="7">
    <source>
        <dbReference type="EMBL" id="CAA9453643.1"/>
    </source>
</evidence>
<gene>
    <name evidence="7" type="ORF">AVDCRST_MAG37-2658</name>
</gene>
<evidence type="ECO:0000259" key="6">
    <source>
        <dbReference type="PROSITE" id="PS50043"/>
    </source>
</evidence>
<feature type="transmembrane region" description="Helical" evidence="5">
    <location>
        <begin position="57"/>
        <end position="75"/>
    </location>
</feature>
<dbReference type="GO" id="GO:0006355">
    <property type="term" value="P:regulation of DNA-templated transcription"/>
    <property type="evidence" value="ECO:0007669"/>
    <property type="project" value="InterPro"/>
</dbReference>
<dbReference type="InterPro" id="IPR000792">
    <property type="entry name" value="Tscrpt_reg_LuxR_C"/>
</dbReference>
<dbReference type="PROSITE" id="PS00622">
    <property type="entry name" value="HTH_LUXR_1"/>
    <property type="match status" value="1"/>
</dbReference>
<organism evidence="7">
    <name type="scientific">uncultured Rubrobacteraceae bacterium</name>
    <dbReference type="NCBI Taxonomy" id="349277"/>
    <lineage>
        <taxon>Bacteria</taxon>
        <taxon>Bacillati</taxon>
        <taxon>Actinomycetota</taxon>
        <taxon>Rubrobacteria</taxon>
        <taxon>Rubrobacterales</taxon>
        <taxon>Rubrobacteraceae</taxon>
        <taxon>environmental samples</taxon>
    </lineage>
</organism>
<keyword evidence="3" id="KW-0804">Transcription</keyword>
<keyword evidence="5" id="KW-0812">Transmembrane</keyword>
<dbReference type="GO" id="GO:0003677">
    <property type="term" value="F:DNA binding"/>
    <property type="evidence" value="ECO:0007669"/>
    <property type="project" value="UniProtKB-KW"/>
</dbReference>
<proteinExistence type="predicted"/>
<dbReference type="SMART" id="SM00421">
    <property type="entry name" value="HTH_LUXR"/>
    <property type="match status" value="1"/>
</dbReference>
<accession>A0A6J4QST4</accession>
<feature type="compositionally biased region" description="Basic and acidic residues" evidence="4">
    <location>
        <begin position="21"/>
        <end position="42"/>
    </location>
</feature>
<dbReference type="CDD" id="cd06170">
    <property type="entry name" value="LuxR_C_like"/>
    <property type="match status" value="1"/>
</dbReference>
<keyword evidence="5" id="KW-1133">Transmembrane helix</keyword>
<feature type="domain" description="HTH luxR-type" evidence="6">
    <location>
        <begin position="212"/>
        <end position="277"/>
    </location>
</feature>
<keyword evidence="5" id="KW-0472">Membrane</keyword>
<evidence type="ECO:0000256" key="4">
    <source>
        <dbReference type="SAM" id="MobiDB-lite"/>
    </source>
</evidence>
<dbReference type="PRINTS" id="PR00038">
    <property type="entry name" value="HTHLUXR"/>
</dbReference>
<dbReference type="EMBL" id="CADCVD010000131">
    <property type="protein sequence ID" value="CAA9453643.1"/>
    <property type="molecule type" value="Genomic_DNA"/>
</dbReference>
<feature type="region of interest" description="Disordered" evidence="4">
    <location>
        <begin position="1"/>
        <end position="47"/>
    </location>
</feature>
<feature type="compositionally biased region" description="Basic and acidic residues" evidence="4">
    <location>
        <begin position="1"/>
        <end position="10"/>
    </location>
</feature>
<feature type="region of interest" description="Disordered" evidence="4">
    <location>
        <begin position="191"/>
        <end position="216"/>
    </location>
</feature>
<sequence length="280" mass="30202">MMDNSRENRNPDAAPDQPGAVERDLEPATEDYAREIPERRASDPGPISPLFGRSATLALLVWGFLVLVCTSLVAGAGVTTLWPLLLIVGAAVPLVLMFLAVQHDKNQREALRGDKIQAVLLSDDSAEREMLGALLQSNGLTPAAAAARTSLSVTQATEVLERLASNGHLDVTAVEGSLVYALRNSGRPLPTATSVGSVESLDENRQEISPPAEPLDEPLSEREIEVMRLLASGRTNREISHELYISHGTVKAHAANIYRKLDVHNRAEMVNRAKALGLLD</sequence>
<dbReference type="Pfam" id="PF00196">
    <property type="entry name" value="GerE"/>
    <property type="match status" value="1"/>
</dbReference>
<feature type="transmembrane region" description="Helical" evidence="5">
    <location>
        <begin position="81"/>
        <end position="101"/>
    </location>
</feature>
<dbReference type="Gene3D" id="1.10.10.10">
    <property type="entry name" value="Winged helix-like DNA-binding domain superfamily/Winged helix DNA-binding domain"/>
    <property type="match status" value="1"/>
</dbReference>
<dbReference type="PANTHER" id="PTHR44688:SF25">
    <property type="entry name" value="HTH LUXR-TYPE DOMAIN-CONTAINING PROTEIN"/>
    <property type="match status" value="1"/>
</dbReference>
<evidence type="ECO:0000256" key="2">
    <source>
        <dbReference type="ARBA" id="ARBA00023125"/>
    </source>
</evidence>
<keyword evidence="2" id="KW-0238">DNA-binding</keyword>
<dbReference type="InterPro" id="IPR036388">
    <property type="entry name" value="WH-like_DNA-bd_sf"/>
</dbReference>
<dbReference type="SUPFAM" id="SSF46894">
    <property type="entry name" value="C-terminal effector domain of the bipartite response regulators"/>
    <property type="match status" value="1"/>
</dbReference>
<name>A0A6J4QST4_9ACTN</name>